<protein>
    <recommendedName>
        <fullName evidence="4">Phage phiEco32-like COOH-NH2 ligase-type 2</fullName>
    </recommendedName>
</protein>
<name>A0A7X3FJ44_9BACL</name>
<evidence type="ECO:0000256" key="1">
    <source>
        <dbReference type="SAM" id="MobiDB-lite"/>
    </source>
</evidence>
<gene>
    <name evidence="2" type="ORF">EDM21_13040</name>
</gene>
<organism evidence="2 3">
    <name type="scientific">Paenibacillus lutrae</name>
    <dbReference type="NCBI Taxonomy" id="2078573"/>
    <lineage>
        <taxon>Bacteria</taxon>
        <taxon>Bacillati</taxon>
        <taxon>Bacillota</taxon>
        <taxon>Bacilli</taxon>
        <taxon>Bacillales</taxon>
        <taxon>Paenibacillaceae</taxon>
        <taxon>Paenibacillus</taxon>
    </lineage>
</organism>
<comment type="caution">
    <text evidence="2">The sequence shown here is derived from an EMBL/GenBank/DDBJ whole genome shotgun (WGS) entry which is preliminary data.</text>
</comment>
<dbReference type="RefSeq" id="WP_157336101.1">
    <property type="nucleotide sequence ID" value="NZ_RHLK01000006.1"/>
</dbReference>
<feature type="region of interest" description="Disordered" evidence="1">
    <location>
        <begin position="112"/>
        <end position="132"/>
    </location>
</feature>
<proteinExistence type="predicted"/>
<sequence length="524" mass="57783">MKVFVLYAEEDTRTARLLAKELGKAAGTTIPGYPSALIIWGLPAEEQSSALISSSIKRVLQSPGAIQLALDKEAASKQLAVHGIRTSHRPGTDDLPRSGSAAAERGTGISLHGLSEYGSRTGVTSSSEGRRDSRNYTHEFQVHVFHMEVLTVFQRKNSLLLPGLAGSDAPSFQEVGADRHTFHYQRAVRESVKAVYALGLDYGHVHVAIEPSGRTVVLRVHPVPALDAKLAALYARAIERYAASLAEELARTEPAVLGSDPEFLLLSPGGKVVSASKYLGREGQAGCDAIVLSGHRVIMPLAELRPQPSSDPAQLAANLRTAMIAAARQIGNESLAWVAGGMPLPGFPLGGHVHFSRCWLNTHLLRALDNYLALPLMLIEGESTARRRPRYGLLGDYRRQRSHGGFEYRTLPSWLVSPHVTLGVFALARLIADGYEELRQRPLDDIALQRAYYQGEKKLLAEAVEGLWPDLEKAALYKEFARYIKPLQKQIRQMEGWRELTDFRPAWKIRPFSRKADDRQENMV</sequence>
<reference evidence="2 3" key="1">
    <citation type="journal article" date="2019" name="Microorganisms">
        <title>Paenibacillus lutrae sp. nov., A Chitinolytic Species Isolated from A River Otter in Castril Natural Park, Granada, Spain.</title>
        <authorList>
            <person name="Rodriguez M."/>
            <person name="Reina J.C."/>
            <person name="Bejar V."/>
            <person name="Llamas I."/>
        </authorList>
    </citation>
    <scope>NUCLEOTIDE SEQUENCE [LARGE SCALE GENOMIC DNA]</scope>
    <source>
        <strain evidence="2 3">N10</strain>
    </source>
</reference>
<dbReference type="AlphaFoldDB" id="A0A7X3FJ44"/>
<dbReference type="InterPro" id="IPR025681">
    <property type="entry name" value="COOH-NH2_lig"/>
</dbReference>
<evidence type="ECO:0000313" key="2">
    <source>
        <dbReference type="EMBL" id="MVP00439.1"/>
    </source>
</evidence>
<accession>A0A7X3FJ44</accession>
<dbReference type="Proteomes" id="UP000490800">
    <property type="component" value="Unassembled WGS sequence"/>
</dbReference>
<dbReference type="OrthoDB" id="2078085at2"/>
<evidence type="ECO:0008006" key="4">
    <source>
        <dbReference type="Google" id="ProtNLM"/>
    </source>
</evidence>
<keyword evidence="3" id="KW-1185">Reference proteome</keyword>
<dbReference type="Pfam" id="PF14395">
    <property type="entry name" value="COOH-NH2_lig"/>
    <property type="match status" value="1"/>
</dbReference>
<evidence type="ECO:0000313" key="3">
    <source>
        <dbReference type="Proteomes" id="UP000490800"/>
    </source>
</evidence>
<dbReference type="EMBL" id="RHLK01000006">
    <property type="protein sequence ID" value="MVP00439.1"/>
    <property type="molecule type" value="Genomic_DNA"/>
</dbReference>